<evidence type="ECO:0000313" key="1">
    <source>
        <dbReference type="EMBL" id="OHA34044.1"/>
    </source>
</evidence>
<dbReference type="Pfam" id="PF08780">
    <property type="entry name" value="NTase_sub_bind"/>
    <property type="match status" value="1"/>
</dbReference>
<accession>A0A1G2ND97</accession>
<evidence type="ECO:0000313" key="2">
    <source>
        <dbReference type="Proteomes" id="UP000177797"/>
    </source>
</evidence>
<dbReference type="EMBL" id="MHSA01000019">
    <property type="protein sequence ID" value="OHA34044.1"/>
    <property type="molecule type" value="Genomic_DNA"/>
</dbReference>
<protein>
    <recommendedName>
        <fullName evidence="3">Nucleotidyltransferase</fullName>
    </recommendedName>
</protein>
<sequence>MKNNLKETRWKQRFTNFEKAYRSFQDALGRDTANDEVLRAGLVQNFEFLFELAWKMLKDKLEAGGVEKMLPRDVIQEAFGVGFVKDGRVWLKMLDTRNKLSHTYDETMSKKTEKEIREKYAIVFAELYEYLKKSL</sequence>
<reference evidence="1 2" key="1">
    <citation type="journal article" date="2016" name="Nat. Commun.">
        <title>Thousands of microbial genomes shed light on interconnected biogeochemical processes in an aquifer system.</title>
        <authorList>
            <person name="Anantharaman K."/>
            <person name="Brown C.T."/>
            <person name="Hug L.A."/>
            <person name="Sharon I."/>
            <person name="Castelle C.J."/>
            <person name="Probst A.J."/>
            <person name="Thomas B.C."/>
            <person name="Singh A."/>
            <person name="Wilkins M.J."/>
            <person name="Karaoz U."/>
            <person name="Brodie E.L."/>
            <person name="Williams K.H."/>
            <person name="Hubbard S.S."/>
            <person name="Banfield J.F."/>
        </authorList>
    </citation>
    <scope>NUCLEOTIDE SEQUENCE [LARGE SCALE GENOMIC DNA]</scope>
</reference>
<organism evidence="1 2">
    <name type="scientific">Candidatus Taylorbacteria bacterium RIFCSPLOWO2_01_FULL_48_100</name>
    <dbReference type="NCBI Taxonomy" id="1802322"/>
    <lineage>
        <taxon>Bacteria</taxon>
        <taxon>Candidatus Tayloriibacteriota</taxon>
    </lineage>
</organism>
<name>A0A1G2ND97_9BACT</name>
<dbReference type="AlphaFoldDB" id="A0A1G2ND97"/>
<dbReference type="SUPFAM" id="SSF81593">
    <property type="entry name" value="Nucleotidyltransferase substrate binding subunit/domain"/>
    <property type="match status" value="1"/>
</dbReference>
<evidence type="ECO:0008006" key="3">
    <source>
        <dbReference type="Google" id="ProtNLM"/>
    </source>
</evidence>
<gene>
    <name evidence="1" type="ORF">A2938_03155</name>
</gene>
<proteinExistence type="predicted"/>
<dbReference type="Proteomes" id="UP000177797">
    <property type="component" value="Unassembled WGS sequence"/>
</dbReference>
<dbReference type="NCBIfam" id="TIGR01987">
    <property type="entry name" value="HI0074"/>
    <property type="match status" value="1"/>
</dbReference>
<comment type="caution">
    <text evidence="1">The sequence shown here is derived from an EMBL/GenBank/DDBJ whole genome shotgun (WGS) entry which is preliminary data.</text>
</comment>
<dbReference type="Gene3D" id="1.20.120.330">
    <property type="entry name" value="Nucleotidyltransferases domain 2"/>
    <property type="match status" value="1"/>
</dbReference>
<dbReference type="InterPro" id="IPR010235">
    <property type="entry name" value="HepT"/>
</dbReference>